<comment type="caution">
    <text evidence="1">The sequence shown here is derived from an EMBL/GenBank/DDBJ whole genome shotgun (WGS) entry which is preliminary data.</text>
</comment>
<keyword evidence="2" id="KW-1185">Reference proteome</keyword>
<dbReference type="EMBL" id="JABELV010000076">
    <property type="protein sequence ID" value="KAG7532024.1"/>
    <property type="molecule type" value="Genomic_DNA"/>
</dbReference>
<evidence type="ECO:0000313" key="2">
    <source>
        <dbReference type="Proteomes" id="UP000812966"/>
    </source>
</evidence>
<gene>
    <name evidence="1" type="ORF">FFLO_03899</name>
</gene>
<evidence type="ECO:0000313" key="1">
    <source>
        <dbReference type="EMBL" id="KAG7532024.1"/>
    </source>
</evidence>
<dbReference type="Proteomes" id="UP000812966">
    <property type="component" value="Unassembled WGS sequence"/>
</dbReference>
<organism evidence="1 2">
    <name type="scientific">Filobasidium floriforme</name>
    <dbReference type="NCBI Taxonomy" id="5210"/>
    <lineage>
        <taxon>Eukaryota</taxon>
        <taxon>Fungi</taxon>
        <taxon>Dikarya</taxon>
        <taxon>Basidiomycota</taxon>
        <taxon>Agaricomycotina</taxon>
        <taxon>Tremellomycetes</taxon>
        <taxon>Filobasidiales</taxon>
        <taxon>Filobasidiaceae</taxon>
        <taxon>Filobasidium</taxon>
    </lineage>
</organism>
<name>A0A8K0NSQ1_9TREE</name>
<protein>
    <submittedName>
        <fullName evidence="1">Uncharacterized protein</fullName>
    </submittedName>
</protein>
<proteinExistence type="predicted"/>
<dbReference type="AlphaFoldDB" id="A0A8K0NSQ1"/>
<accession>A0A8K0NSQ1</accession>
<reference evidence="1" key="1">
    <citation type="submission" date="2020-04" db="EMBL/GenBank/DDBJ databases">
        <title>Analysis of mating type loci in Filobasidium floriforme.</title>
        <authorList>
            <person name="Nowrousian M."/>
        </authorList>
    </citation>
    <scope>NUCLEOTIDE SEQUENCE</scope>
    <source>
        <strain evidence="1">CBS 6242</strain>
    </source>
</reference>
<sequence>MTVRIQRPGWERKIRFHTLNLQQCIISGDFGYVHAVKAHQLFNTVDQLSVADEDTQKGEDAIVEIETANAYTMQTIMGEFTGEVEKLKQAAPDAEAWKERIIEQRNKAQKAASDAIGAASQQVLNTIEALPAESRNDAADVYIKASSYIGDLLNVLAQQLQAVLGQVAEFFKGIWRGIKTAYDTVVGGVKAAVGLITGIFGLDIETGVKGGTFIGRLNWPAAVGITVATTGLAYVCGHLIERGVEFHEQTVRIEEADGKKTIVTETHIGFKKPKLGQGKQLEAVWKDCVGDLGQDGHWIPAQAV</sequence>